<feature type="domain" description="ABC-2 type transporter transmembrane" evidence="6">
    <location>
        <begin position="25"/>
        <end position="214"/>
    </location>
</feature>
<feature type="transmembrane region" description="Helical" evidence="5">
    <location>
        <begin position="39"/>
        <end position="63"/>
    </location>
</feature>
<dbReference type="GO" id="GO:0016020">
    <property type="term" value="C:membrane"/>
    <property type="evidence" value="ECO:0007669"/>
    <property type="project" value="UniProtKB-SubCell"/>
</dbReference>
<evidence type="ECO:0000256" key="1">
    <source>
        <dbReference type="ARBA" id="ARBA00004141"/>
    </source>
</evidence>
<dbReference type="Pfam" id="PF01061">
    <property type="entry name" value="ABC2_membrane"/>
    <property type="match status" value="1"/>
</dbReference>
<sequence>MKELNYKQQKTNFIESVFKVSYVEYRALVNNKQLVYTQILVPMLYFLFYATGIASTFGQIIYVDKAVPFLQFAFIGIIGLIVYGQMSQSVYRIILDRKWGLLAFKYFKGVTPLAYMIGKMSFPLFNFLIQMGVLYAISILFGDSFSFDQFIVLVLCSIVMMIFWFSVGTIISLKVSSYKTRDLILNTLLLPISFTAPIFFSFDQAPLFIKWISFL</sequence>
<dbReference type="EMBL" id="JACBXX010000033">
    <property type="protein sequence ID" value="NYS95734.1"/>
    <property type="molecule type" value="Genomic_DNA"/>
</dbReference>
<feature type="transmembrane region" description="Helical" evidence="5">
    <location>
        <begin position="124"/>
        <end position="143"/>
    </location>
</feature>
<name>A0A7Z0S409_9STRE</name>
<feature type="transmembrane region" description="Helical" evidence="5">
    <location>
        <begin position="150"/>
        <end position="171"/>
    </location>
</feature>
<reference evidence="7 8" key="1">
    <citation type="submission" date="2020-07" db="EMBL/GenBank/DDBJ databases">
        <title>MOT database genomes.</title>
        <authorList>
            <person name="Joseph S."/>
            <person name="Aduse-Opoku J."/>
            <person name="Hashim A."/>
            <person name="Wade W."/>
            <person name="Curtis M."/>
        </authorList>
    </citation>
    <scope>NUCLEOTIDE SEQUENCE [LARGE SCALE GENOMIC DNA]</scope>
    <source>
        <strain evidence="7 8">STR</strain>
    </source>
</reference>
<comment type="caution">
    <text evidence="7">The sequence shown here is derived from an EMBL/GenBank/DDBJ whole genome shotgun (WGS) entry which is preliminary data.</text>
</comment>
<evidence type="ECO:0000313" key="7">
    <source>
        <dbReference type="EMBL" id="NYS95734.1"/>
    </source>
</evidence>
<dbReference type="Proteomes" id="UP000589521">
    <property type="component" value="Unassembled WGS sequence"/>
</dbReference>
<dbReference type="GO" id="GO:0140359">
    <property type="term" value="F:ABC-type transporter activity"/>
    <property type="evidence" value="ECO:0007669"/>
    <property type="project" value="InterPro"/>
</dbReference>
<evidence type="ECO:0000256" key="5">
    <source>
        <dbReference type="SAM" id="Phobius"/>
    </source>
</evidence>
<proteinExistence type="predicted"/>
<keyword evidence="4 5" id="KW-0472">Membrane</keyword>
<evidence type="ECO:0000256" key="3">
    <source>
        <dbReference type="ARBA" id="ARBA00022989"/>
    </source>
</evidence>
<feature type="non-terminal residue" evidence="7">
    <location>
        <position position="215"/>
    </location>
</feature>
<protein>
    <submittedName>
        <fullName evidence="7">ABC transporter permease</fullName>
    </submittedName>
</protein>
<evidence type="ECO:0000256" key="2">
    <source>
        <dbReference type="ARBA" id="ARBA00022692"/>
    </source>
</evidence>
<evidence type="ECO:0000256" key="4">
    <source>
        <dbReference type="ARBA" id="ARBA00023136"/>
    </source>
</evidence>
<keyword evidence="2 5" id="KW-0812">Transmembrane</keyword>
<dbReference type="InterPro" id="IPR013525">
    <property type="entry name" value="ABC2_TM"/>
</dbReference>
<evidence type="ECO:0000259" key="6">
    <source>
        <dbReference type="Pfam" id="PF01061"/>
    </source>
</evidence>
<organism evidence="7 8">
    <name type="scientific">Streptococcus danieliae</name>
    <dbReference type="NCBI Taxonomy" id="747656"/>
    <lineage>
        <taxon>Bacteria</taxon>
        <taxon>Bacillati</taxon>
        <taxon>Bacillota</taxon>
        <taxon>Bacilli</taxon>
        <taxon>Lactobacillales</taxon>
        <taxon>Streptococcaceae</taxon>
        <taxon>Streptococcus</taxon>
    </lineage>
</organism>
<accession>A0A7Z0S409</accession>
<dbReference type="RefSeq" id="WP_179924545.1">
    <property type="nucleotide sequence ID" value="NZ_JACBXX010000033.1"/>
</dbReference>
<gene>
    <name evidence="7" type="ORF">HZY94_00695</name>
</gene>
<feature type="transmembrane region" description="Helical" evidence="5">
    <location>
        <begin position="69"/>
        <end position="87"/>
    </location>
</feature>
<evidence type="ECO:0000313" key="8">
    <source>
        <dbReference type="Proteomes" id="UP000589521"/>
    </source>
</evidence>
<dbReference type="AlphaFoldDB" id="A0A7Z0S409"/>
<comment type="subcellular location">
    <subcellularLocation>
        <location evidence="1">Membrane</location>
        <topology evidence="1">Multi-pass membrane protein</topology>
    </subcellularLocation>
</comment>
<keyword evidence="3 5" id="KW-1133">Transmembrane helix</keyword>
<feature type="transmembrane region" description="Helical" evidence="5">
    <location>
        <begin position="183"/>
        <end position="202"/>
    </location>
</feature>